<feature type="coiled-coil region" evidence="6">
    <location>
        <begin position="3173"/>
        <end position="3260"/>
    </location>
</feature>
<dbReference type="InterPro" id="IPR019528">
    <property type="entry name" value="PACT_domain"/>
</dbReference>
<feature type="coiled-coil region" evidence="6">
    <location>
        <begin position="3428"/>
        <end position="3455"/>
    </location>
</feature>
<comment type="caution">
    <text evidence="9">The sequence shown here is derived from an EMBL/GenBank/DDBJ whole genome shotgun (WGS) entry which is preliminary data.</text>
</comment>
<organism evidence="9 10">
    <name type="scientific">Polypterus senegalus</name>
    <name type="common">Senegal bichir</name>
    <dbReference type="NCBI Taxonomy" id="55291"/>
    <lineage>
        <taxon>Eukaryota</taxon>
        <taxon>Metazoa</taxon>
        <taxon>Chordata</taxon>
        <taxon>Craniata</taxon>
        <taxon>Vertebrata</taxon>
        <taxon>Euteleostomi</taxon>
        <taxon>Actinopterygii</taxon>
        <taxon>Polypteriformes</taxon>
        <taxon>Polypteridae</taxon>
        <taxon>Polypterus</taxon>
    </lineage>
</organism>
<keyword evidence="3" id="KW-0597">Phosphoprotein</keyword>
<dbReference type="Pfam" id="PF10495">
    <property type="entry name" value="PACT_coil_coil"/>
    <property type="match status" value="1"/>
</dbReference>
<evidence type="ECO:0000259" key="8">
    <source>
        <dbReference type="Pfam" id="PF10495"/>
    </source>
</evidence>
<keyword evidence="5" id="KW-0206">Cytoskeleton</keyword>
<evidence type="ECO:0000256" key="7">
    <source>
        <dbReference type="SAM" id="MobiDB-lite"/>
    </source>
</evidence>
<dbReference type="PANTHER" id="PTHR44981">
    <property type="entry name" value="PERICENTRIN-LIKE PROTEIN, ISOFORM F"/>
    <property type="match status" value="1"/>
</dbReference>
<dbReference type="GO" id="GO:0005737">
    <property type="term" value="C:cytoplasm"/>
    <property type="evidence" value="ECO:0007669"/>
    <property type="project" value="UniProtKB-ARBA"/>
</dbReference>
<feature type="region of interest" description="Disordered" evidence="7">
    <location>
        <begin position="3636"/>
        <end position="3690"/>
    </location>
</feature>
<dbReference type="EMBL" id="JAATIS010002524">
    <property type="protein sequence ID" value="KAG2465151.1"/>
    <property type="molecule type" value="Genomic_DNA"/>
</dbReference>
<feature type="coiled-coil region" evidence="6">
    <location>
        <begin position="350"/>
        <end position="406"/>
    </location>
</feature>
<evidence type="ECO:0000313" key="9">
    <source>
        <dbReference type="EMBL" id="KAG2465151.1"/>
    </source>
</evidence>
<evidence type="ECO:0000256" key="6">
    <source>
        <dbReference type="SAM" id="Coils"/>
    </source>
</evidence>
<dbReference type="GO" id="GO:0005813">
    <property type="term" value="C:centrosome"/>
    <property type="evidence" value="ECO:0007669"/>
    <property type="project" value="UniProtKB-SubCell"/>
</dbReference>
<gene>
    <name evidence="9" type="primary">Akap9</name>
    <name evidence="9" type="ORF">GTO96_0009532</name>
</gene>
<feature type="coiled-coil region" evidence="6">
    <location>
        <begin position="1186"/>
        <end position="1213"/>
    </location>
</feature>
<feature type="coiled-coil region" evidence="6">
    <location>
        <begin position="2399"/>
        <end position="2433"/>
    </location>
</feature>
<feature type="non-terminal residue" evidence="9">
    <location>
        <position position="1"/>
    </location>
</feature>
<protein>
    <submittedName>
        <fullName evidence="9">AKAP9 protein</fullName>
    </submittedName>
</protein>
<feature type="coiled-coil region" evidence="6">
    <location>
        <begin position="1088"/>
        <end position="1132"/>
    </location>
</feature>
<feature type="region of interest" description="Disordered" evidence="7">
    <location>
        <begin position="2037"/>
        <end position="2058"/>
    </location>
</feature>
<feature type="non-terminal residue" evidence="9">
    <location>
        <position position="3749"/>
    </location>
</feature>
<dbReference type="GO" id="GO:0060090">
    <property type="term" value="F:molecular adaptor activity"/>
    <property type="evidence" value="ECO:0007669"/>
    <property type="project" value="InterPro"/>
</dbReference>
<feature type="domain" description="Pericentrin/AKAP-450 centrosomal targeting" evidence="8">
    <location>
        <begin position="3541"/>
        <end position="3622"/>
    </location>
</feature>
<reference evidence="9 10" key="1">
    <citation type="journal article" date="2021" name="Cell">
        <title>Tracing the genetic footprints of vertebrate landing in non-teleost ray-finned fishes.</title>
        <authorList>
            <person name="Bi X."/>
            <person name="Wang K."/>
            <person name="Yang L."/>
            <person name="Pan H."/>
            <person name="Jiang H."/>
            <person name="Wei Q."/>
            <person name="Fang M."/>
            <person name="Yu H."/>
            <person name="Zhu C."/>
            <person name="Cai Y."/>
            <person name="He Y."/>
            <person name="Gan X."/>
            <person name="Zeng H."/>
            <person name="Yu D."/>
            <person name="Zhu Y."/>
            <person name="Jiang H."/>
            <person name="Qiu Q."/>
            <person name="Yang H."/>
            <person name="Zhang Y.E."/>
            <person name="Wang W."/>
            <person name="Zhu M."/>
            <person name="He S."/>
            <person name="Zhang G."/>
        </authorList>
    </citation>
    <scope>NUCLEOTIDE SEQUENCE [LARGE SCALE GENOMIC DNA]</scope>
    <source>
        <strain evidence="9">Bchr_013</strain>
    </source>
</reference>
<evidence type="ECO:0000256" key="1">
    <source>
        <dbReference type="ARBA" id="ARBA00004300"/>
    </source>
</evidence>
<feature type="coiled-coil region" evidence="6">
    <location>
        <begin position="2271"/>
        <end position="2326"/>
    </location>
</feature>
<feature type="region of interest" description="Disordered" evidence="7">
    <location>
        <begin position="3142"/>
        <end position="3162"/>
    </location>
</feature>
<feature type="compositionally biased region" description="Polar residues" evidence="7">
    <location>
        <begin position="3669"/>
        <end position="3687"/>
    </location>
</feature>
<feature type="compositionally biased region" description="Polar residues" evidence="7">
    <location>
        <begin position="42"/>
        <end position="55"/>
    </location>
</feature>
<dbReference type="PANTHER" id="PTHR44981:SF1">
    <property type="entry name" value="A-KINASE ANCHOR PROTEIN 9"/>
    <property type="match status" value="1"/>
</dbReference>
<evidence type="ECO:0000256" key="5">
    <source>
        <dbReference type="ARBA" id="ARBA00023212"/>
    </source>
</evidence>
<dbReference type="GO" id="GO:0007165">
    <property type="term" value="P:signal transduction"/>
    <property type="evidence" value="ECO:0007669"/>
    <property type="project" value="InterPro"/>
</dbReference>
<keyword evidence="10" id="KW-1185">Reference proteome</keyword>
<dbReference type="InterPro" id="IPR028745">
    <property type="entry name" value="AKAP9/Pericentrin"/>
</dbReference>
<evidence type="ECO:0000256" key="2">
    <source>
        <dbReference type="ARBA" id="ARBA00022490"/>
    </source>
</evidence>
<feature type="coiled-coil region" evidence="6">
    <location>
        <begin position="1286"/>
        <end position="1347"/>
    </location>
</feature>
<keyword evidence="4 6" id="KW-0175">Coiled coil</keyword>
<feature type="coiled-coil region" evidence="6">
    <location>
        <begin position="114"/>
        <end position="321"/>
    </location>
</feature>
<feature type="coiled-coil region" evidence="6">
    <location>
        <begin position="894"/>
        <end position="956"/>
    </location>
</feature>
<feature type="coiled-coil region" evidence="6">
    <location>
        <begin position="1845"/>
        <end position="1922"/>
    </location>
</feature>
<keyword evidence="2" id="KW-0963">Cytoplasm</keyword>
<proteinExistence type="predicted"/>
<evidence type="ECO:0000256" key="3">
    <source>
        <dbReference type="ARBA" id="ARBA00022553"/>
    </source>
</evidence>
<comment type="subcellular location">
    <subcellularLocation>
        <location evidence="1">Cytoplasm</location>
        <location evidence="1">Cytoskeleton</location>
        <location evidence="1">Microtubule organizing center</location>
        <location evidence="1">Centrosome</location>
    </subcellularLocation>
</comment>
<dbReference type="Proteomes" id="UP000886611">
    <property type="component" value="Unassembled WGS sequence"/>
</dbReference>
<feature type="region of interest" description="Disordered" evidence="7">
    <location>
        <begin position="1625"/>
        <end position="1652"/>
    </location>
</feature>
<evidence type="ECO:0000313" key="10">
    <source>
        <dbReference type="Proteomes" id="UP000886611"/>
    </source>
</evidence>
<sequence length="3749" mass="434313">QLAEYRQKKAQADGQKRLKKKKKVPGCTEEGHIQDCPDHVHSQSGETSQQSTAKGASTDAADFSISRTLRSGDTIKHDQIYTIEPESELSTTADDYSSEEEDIVICENHSKHEAQTSQTRLEMMEEELAGKQQAIEELSRELEEMRTAYGTEGLQQLQDFETAVKQRDEIITQLTANLQLAHKERDEIMKEFLELTEQSQKLQIQFQQLQVGENLRNTSHTTTAADLVQAKQQILAYQLQIEEQQLQIRNSLVKVDEYQLQIQQFKEQIIKMEKVACEHEGNVTQSIKEKEELIEQHSIVIKEHQNTIAELNEKLSASDMLLEDLGMQLQSKFQDLESLTTDLNNSRQREKQSSDEIKQLMGTVEELQKRYHKESQSEKEIIQRINIDTQRKMEQLRAELDEMYGQQIVKIKQELNIQHRNEIDNLITKHRLELDLLISSGNASNQDQINTLTMTINELKEKLQETKQQKDHVKQELSEELAKVTDERTHLQRKVENLLQDLTSAKEELAKSSQSFLEQENKINEIEKLKAAVDDLNESLVAAAETSKEMKCNYETEITTYKIKLEMLEREKDAVLDRMAESQEAELDKVRTQLLFSHEEELTKLKEDLKQESELSIENLKNELELKYKQNLEMMQTTLNEQLDELKAERDCLSLEKENLLGEISKMNEKLCQQMENCKIEEMALKVMQLQAEIEELRKEEKEKGTLDQEIQELQAKNDVLQKQMKEKEDVMSRQISELTTENYLLKQSKEALEEKVQSINLTGDLREHSFALSAQPQLQTLISENEDLKKYIAQLEEEIQTQKNTFSFAEKNFEVNYQELKDEYTCLLKVKANLEDQMVKETAKYQSDLKNLQMQIQDLQSSKVVDLPGSTLPESKELKRPEVMDGEIIEKDATELMEKLVAIQREKHELTSRLAETYEELNVKQNEINQLHIKLEALKAENEQTFAKCLELEQIQSKLQGGSFHNQNMEYMQSSIVTVSEAAESDMCTVKDHFQQISLLEEKVSMLQGSLENAYVEIKKLHEEQVVLSEDKESLLGELHVLKEKPNAETLALIAEPDREQLQQLVDSLRTEQLGLAKLVQQKTLVEESLQKKLHEKDKELVKLNEKILILQEQLNKLHQEGGEIELLEEDKKVKQADFKLQMEAQHISLTQIYAAQLDLLRESLESEKECCLRRLEEDLTICHRQEIKILKENYNKELNILKKQKSGLKYQEVFQDKEDKEDAKLKKAVNVFSMRSKESSDPHDVLNEVKDLHEDLQSLREQILWDYNCLEELHTSLRTDLSKLDELQIAYDHLKCKNEEVSNVEAQKECLHDTKEGLDIQSAHLESTEQLKSNFSQQRARIEDQHNQEMKLLQEYYQQQIKETDERYVTEIMAHQKRVHSSEDKFSGSQIVLPKASSVEQQYAEEIKVIVQLSIEFAQQNELDRITFQERKTTSEVQTLSEELEGEALNKGPNETCPLANLSVVKEFEDEQLEDLRQELVRQDQEHQLIVEDLKHAHMQQLERQKEEQEKLLTELKMLRSQLVKNEETHSGSQEEETQSKPAEAHDRTCEEPASDLVSFERNLLQKTNERLRQVLSDVLKTTAAMEETIGRHVEVLLEQSGKAALHSTSEEPDKLCCTSIHATKPENYSEPSHASRTGEDDAHIWSGDSGKSLEVSQEITAMNFPAEELDLENEVFMMSISTRLQAAVGKLLEAITETTTKLEHARITQTELMRESFRHNAEINELQQRQEELQELLCEETKEKEQLALELHKAEGIIDGYLDERTALEKQVQMKTELISHLEQELHSTNSRLQELDEERQSIQQQRELLSRQQDAMKNSAGSRELRLVDAAVDAAPEADLLEETEKLMKEKVEVQLQAEKEHSDLLKQVKTLELELEEQINKVGELEQDKTVEVSDLRQQIQALEKQLEKNRKFLDQQAIDREHERDVFQQEIHKLEEQLKTPQKLQPCSEQNHTEIEILKKQLHHKTDQCSELLLQMDQFQRDIQERDEEIDKMSNRIRELENMEVRKQLATSEVMLDSVLEAQLQTERDALDRKEKENEIASLQQSQHESENVSIDDHKLVIGKLSQVIHEKEHEVESLNEQIEKLQQQLEFSRDKKVIDKKNEQIKELESQVEFQRSDLERLKIKSEDEIEQLNEVIEKLQLELAHIENKSQDVYNSEEAQHIDKSLVKMLKEEDSDRQREKGSEEVNLPKEEFEAMKQNIYLTNQELEFLKGDRMKLLDKISHLEHSLAINEDSAHKVKLLEEVLQEKTATLLVIQAELNAVEESANSHITNLEDKLEELEFAVQKKDTEFNQYYIRAKDIENDNVVLQQKVLELEERLNQGTQSPSLNQASHSTLKKQSNINTKELYDNQGKNEEVIPEIVSIETEAVAENILVVDGDSQKDEETQNSIVEESETKLNRLIVKLADLEEELTELNENQELQRQLLYSTEKDKAEYEKKLAKLTVLLELMRKPAVEKENLQRVLGSVKVPDSDKSDEENSSMFSIRLELEAVKSQAAATEEDLNYHRKQAEDLKGYLKVTEMNKGTTYDLQTELEEVKSEAVATKEELNSCREHAEKLKDEIQVREITIKQLQEERQQLKNSLAEAQKQLDSEILKSVGTSLDEKQKPENESNLTFFKDKSSLPRINASSQTDEAVTFGDNSVLEHAILKDAEVQIDFKDQNDSSEEIAEMIRSYTEKIGQMQELHAAEIMDMETRHICESESLKRDSHFLREECKALNNMVAKMNSTEAVFASGFQSSSEYKDEYASDSGSDLSQRLYLTSEPERQEYRTIPEEQWRENEVFSSEVLPERIKNLLREVHQEGMQILSLSEASYPEEKPLSSDLFSETWQKERQALIDTVESLKILITKMQVHRKEEPSLDFASAEDHTDWRGDLLQAVQQIFQKEHGILKHTLVSLAHSLETSDSMMYLNQLVHTINEQLCFLFQLDGQSQQSTPEIQQIFIKPESREAMESIQELQELLQSERTLVAKLKTEIAQTKVELETTLKVQHKHLKEMEILRQEITEKSAEIDVLNDVLASVQKKSGELHRVSEIERCKSEQNQDRERGEMEDLEFPLEDQAYQNRQLGSSVEHEDQAVSLLKKQIEMEKSLHESQLSHEKNRISELQVLLESERARAMELSNRLEQQKSLWSQLEQQTSQQATAERAVEGQNIQEAPSVRPMEQLLVDLEDQLDEKHNRIVELVGDMEKYKLEIVQIKQQLDEEKQIHQADILKEKDACKILQEEVKQLRYHKKEVEEQLDKLKQQVFVLQQERYGLQDKIKQIQDKKGPEDYQDKAEILEQLGGEKSQWEGDRTREWINQQKLPEVLARDSSAPSLDEVNEEVPSPLNSKYLDNIFQRLHLFSSKLKTLANKASSKLNFETTDEEEFLWLQNSIQDVVSQLQQLTMIPPAEISGVVHNRSASGSLTERLLRQNAELTGFVSRLTEEKNDLRNSVIRLEEELRRYRQCSFGGYDYSNRKVLDNWDTLDVIHTDRETWAREKCNLEKSLRQAEAEVSKLRAELRNDALCREVAGSDGESAMLKVNFGFLKRLYGKYLRAESFRKALIYQKKYLLLLLGGFQECEKATLSLIARMGGHPSHTSLDIITHHCRAFIRFRSIVRVSIAVSRMKFLVRRWQRVTESGSISNSSINRNGYGHLPGSLETYGERRHTSRARSGMESPRSALSVQNRYQSGPADSNSGPLPCSHLQNYDPDRALTDYIHRLEALQRRLGSVPSGNVSNAMKLFHVSMLIGNILNVYAFKG</sequence>
<feature type="region of interest" description="Disordered" evidence="7">
    <location>
        <begin position="1527"/>
        <end position="1553"/>
    </location>
</feature>
<feature type="coiled-coil region" evidence="6">
    <location>
        <begin position="1719"/>
        <end position="1819"/>
    </location>
</feature>
<feature type="coiled-coil region" evidence="6">
    <location>
        <begin position="442"/>
        <end position="863"/>
    </location>
</feature>
<feature type="compositionally biased region" description="Basic and acidic residues" evidence="7">
    <location>
        <begin position="1"/>
        <end position="16"/>
    </location>
</feature>
<feature type="coiled-coil region" evidence="6">
    <location>
        <begin position="2542"/>
        <end position="2604"/>
    </location>
</feature>
<accession>A0A8X8BSX4</accession>
<feature type="region of interest" description="Disordered" evidence="7">
    <location>
        <begin position="1"/>
        <end position="61"/>
    </location>
</feature>
<feature type="coiled-coil region" evidence="6">
    <location>
        <begin position="2962"/>
        <end position="3024"/>
    </location>
</feature>
<name>A0A8X8BSX4_POLSE</name>
<evidence type="ECO:0000256" key="4">
    <source>
        <dbReference type="ARBA" id="ARBA00023054"/>
    </source>
</evidence>
<feature type="compositionally biased region" description="Basic and acidic residues" evidence="7">
    <location>
        <begin position="29"/>
        <end position="41"/>
    </location>
</feature>